<evidence type="ECO:0000313" key="6">
    <source>
        <dbReference type="Proteomes" id="UP001477672"/>
    </source>
</evidence>
<dbReference type="InterPro" id="IPR036390">
    <property type="entry name" value="WH_DNA-bd_sf"/>
</dbReference>
<dbReference type="InterPro" id="IPR011663">
    <property type="entry name" value="UTRA"/>
</dbReference>
<dbReference type="SUPFAM" id="SSF46785">
    <property type="entry name" value="Winged helix' DNA-binding domain"/>
    <property type="match status" value="1"/>
</dbReference>
<evidence type="ECO:0000256" key="1">
    <source>
        <dbReference type="ARBA" id="ARBA00023015"/>
    </source>
</evidence>
<dbReference type="PROSITE" id="PS50949">
    <property type="entry name" value="HTH_GNTR"/>
    <property type="match status" value="1"/>
</dbReference>
<dbReference type="PANTHER" id="PTHR44846:SF1">
    <property type="entry name" value="MANNOSYL-D-GLYCERATE TRANSPORT_METABOLISM SYSTEM REPRESSOR MNGR-RELATED"/>
    <property type="match status" value="1"/>
</dbReference>
<dbReference type="Gene3D" id="1.10.10.10">
    <property type="entry name" value="Winged helix-like DNA-binding domain superfamily/Winged helix DNA-binding domain"/>
    <property type="match status" value="1"/>
</dbReference>
<dbReference type="InterPro" id="IPR028978">
    <property type="entry name" value="Chorismate_lyase_/UTRA_dom_sf"/>
</dbReference>
<dbReference type="Proteomes" id="UP001477672">
    <property type="component" value="Unassembled WGS sequence"/>
</dbReference>
<reference evidence="5 6" key="1">
    <citation type="submission" date="2024-03" db="EMBL/GenBank/DDBJ databases">
        <title>Human intestinal bacterial collection.</title>
        <authorList>
            <person name="Pauvert C."/>
            <person name="Hitch T.C.A."/>
            <person name="Clavel T."/>
        </authorList>
    </citation>
    <scope>NUCLEOTIDE SEQUENCE [LARGE SCALE GENOMIC DNA]</scope>
    <source>
        <strain evidence="5 6">CLA-JM-H11</strain>
    </source>
</reference>
<keyword evidence="6" id="KW-1185">Reference proteome</keyword>
<dbReference type="RefSeq" id="WP_349215079.1">
    <property type="nucleotide sequence ID" value="NZ_JBBMFA010000062.1"/>
</dbReference>
<dbReference type="Pfam" id="PF00392">
    <property type="entry name" value="GntR"/>
    <property type="match status" value="1"/>
</dbReference>
<dbReference type="SMART" id="SM00345">
    <property type="entry name" value="HTH_GNTR"/>
    <property type="match status" value="1"/>
</dbReference>
<dbReference type="SMART" id="SM00866">
    <property type="entry name" value="UTRA"/>
    <property type="match status" value="1"/>
</dbReference>
<comment type="caution">
    <text evidence="5">The sequence shown here is derived from an EMBL/GenBank/DDBJ whole genome shotgun (WGS) entry which is preliminary data.</text>
</comment>
<accession>A0ABV1GCV6</accession>
<keyword evidence="3" id="KW-0804">Transcription</keyword>
<evidence type="ECO:0000256" key="3">
    <source>
        <dbReference type="ARBA" id="ARBA00023163"/>
    </source>
</evidence>
<dbReference type="PRINTS" id="PR00035">
    <property type="entry name" value="HTHGNTR"/>
</dbReference>
<dbReference type="EMBL" id="JBBMFA010000062">
    <property type="protein sequence ID" value="MEQ2519645.1"/>
    <property type="molecule type" value="Genomic_DNA"/>
</dbReference>
<dbReference type="Pfam" id="PF07702">
    <property type="entry name" value="UTRA"/>
    <property type="match status" value="1"/>
</dbReference>
<evidence type="ECO:0000256" key="2">
    <source>
        <dbReference type="ARBA" id="ARBA00023125"/>
    </source>
</evidence>
<sequence length="244" mass="28123">MSTARTGSSGHARPRDEAAEHIECYILEKKLPPHAKLPSERDMCSMWNFNRTTLRSAIKRLIVEGKLYNRKGSGTFVAPPKLERDLQDAMSVSEAVYLAGRVLETRLLDRQILKADRHVAQKLQLEEGSSVFYLRRLRVVDGVPLMIEHSYVDYSRYPYLERYDFYEESLYSVLECYGVGVHHGREEVGITYTTEEEAQRLNMEEGQPVFYLSGVSSDINDRPVEYFKSVVRADQVRFSSVLTR</sequence>
<evidence type="ECO:0000313" key="5">
    <source>
        <dbReference type="EMBL" id="MEQ2519645.1"/>
    </source>
</evidence>
<dbReference type="CDD" id="cd07377">
    <property type="entry name" value="WHTH_GntR"/>
    <property type="match status" value="1"/>
</dbReference>
<organism evidence="5 6">
    <name type="scientific">Ruthenibacterium intestinale</name>
    <dbReference type="NCBI Taxonomy" id="3133163"/>
    <lineage>
        <taxon>Bacteria</taxon>
        <taxon>Bacillati</taxon>
        <taxon>Bacillota</taxon>
        <taxon>Clostridia</taxon>
        <taxon>Eubacteriales</taxon>
        <taxon>Oscillospiraceae</taxon>
        <taxon>Ruthenibacterium</taxon>
    </lineage>
</organism>
<dbReference type="Gene3D" id="3.40.1410.10">
    <property type="entry name" value="Chorismate lyase-like"/>
    <property type="match status" value="1"/>
</dbReference>
<name>A0ABV1GCV6_9FIRM</name>
<evidence type="ECO:0000259" key="4">
    <source>
        <dbReference type="PROSITE" id="PS50949"/>
    </source>
</evidence>
<keyword evidence="2" id="KW-0238">DNA-binding</keyword>
<protein>
    <submittedName>
        <fullName evidence="5">GntR family transcriptional regulator</fullName>
    </submittedName>
</protein>
<feature type="domain" description="HTH gntR-type" evidence="4">
    <location>
        <begin position="12"/>
        <end position="80"/>
    </location>
</feature>
<dbReference type="InterPro" id="IPR000524">
    <property type="entry name" value="Tscrpt_reg_HTH_GntR"/>
</dbReference>
<dbReference type="PANTHER" id="PTHR44846">
    <property type="entry name" value="MANNOSYL-D-GLYCERATE TRANSPORT/METABOLISM SYSTEM REPRESSOR MNGR-RELATED"/>
    <property type="match status" value="1"/>
</dbReference>
<keyword evidence="1" id="KW-0805">Transcription regulation</keyword>
<dbReference type="InterPro" id="IPR050679">
    <property type="entry name" value="Bact_HTH_transcr_reg"/>
</dbReference>
<gene>
    <name evidence="5" type="ORF">WMO24_04260</name>
</gene>
<dbReference type="InterPro" id="IPR036388">
    <property type="entry name" value="WH-like_DNA-bd_sf"/>
</dbReference>
<dbReference type="SUPFAM" id="SSF64288">
    <property type="entry name" value="Chorismate lyase-like"/>
    <property type="match status" value="1"/>
</dbReference>
<proteinExistence type="predicted"/>